<evidence type="ECO:0000313" key="2">
    <source>
        <dbReference type="EMBL" id="KAK4453507.1"/>
    </source>
</evidence>
<reference evidence="2" key="2">
    <citation type="submission" date="2023-05" db="EMBL/GenBank/DDBJ databases">
        <authorList>
            <consortium name="Lawrence Berkeley National Laboratory"/>
            <person name="Steindorff A."/>
            <person name="Hensen N."/>
            <person name="Bonometti L."/>
            <person name="Westerberg I."/>
            <person name="Brannstrom I.O."/>
            <person name="Guillou S."/>
            <person name="Cros-Aarteil S."/>
            <person name="Calhoun S."/>
            <person name="Haridas S."/>
            <person name="Kuo A."/>
            <person name="Mondo S."/>
            <person name="Pangilinan J."/>
            <person name="Riley R."/>
            <person name="Labutti K."/>
            <person name="Andreopoulos B."/>
            <person name="Lipzen A."/>
            <person name="Chen C."/>
            <person name="Yanf M."/>
            <person name="Daum C."/>
            <person name="Ng V."/>
            <person name="Clum A."/>
            <person name="Ohm R."/>
            <person name="Martin F."/>
            <person name="Silar P."/>
            <person name="Natvig D."/>
            <person name="Lalanne C."/>
            <person name="Gautier V."/>
            <person name="Ament-Velasquez S.L."/>
            <person name="Kruys A."/>
            <person name="Hutchinson M.I."/>
            <person name="Powell A.J."/>
            <person name="Barry K."/>
            <person name="Miller A.N."/>
            <person name="Grigoriev I.V."/>
            <person name="Debuchy R."/>
            <person name="Gladieux P."/>
            <person name="Thoren M.H."/>
            <person name="Johannesson H."/>
        </authorList>
    </citation>
    <scope>NUCLEOTIDE SEQUENCE</scope>
    <source>
        <strain evidence="2">PSN243</strain>
    </source>
</reference>
<name>A0AAV9GZM4_9PEZI</name>
<feature type="compositionally biased region" description="Polar residues" evidence="1">
    <location>
        <begin position="57"/>
        <end position="66"/>
    </location>
</feature>
<comment type="caution">
    <text evidence="2">The sequence shown here is derived from an EMBL/GenBank/DDBJ whole genome shotgun (WGS) entry which is preliminary data.</text>
</comment>
<protein>
    <submittedName>
        <fullName evidence="2">Uncharacterized protein</fullName>
    </submittedName>
</protein>
<dbReference type="EMBL" id="MU865920">
    <property type="protein sequence ID" value="KAK4453507.1"/>
    <property type="molecule type" value="Genomic_DNA"/>
</dbReference>
<dbReference type="Proteomes" id="UP001321760">
    <property type="component" value="Unassembled WGS sequence"/>
</dbReference>
<organism evidence="2 3">
    <name type="scientific">Podospora aff. communis PSN243</name>
    <dbReference type="NCBI Taxonomy" id="3040156"/>
    <lineage>
        <taxon>Eukaryota</taxon>
        <taxon>Fungi</taxon>
        <taxon>Dikarya</taxon>
        <taxon>Ascomycota</taxon>
        <taxon>Pezizomycotina</taxon>
        <taxon>Sordariomycetes</taxon>
        <taxon>Sordariomycetidae</taxon>
        <taxon>Sordariales</taxon>
        <taxon>Podosporaceae</taxon>
        <taxon>Podospora</taxon>
    </lineage>
</organism>
<feature type="region of interest" description="Disordered" evidence="1">
    <location>
        <begin position="41"/>
        <end position="66"/>
    </location>
</feature>
<evidence type="ECO:0000313" key="3">
    <source>
        <dbReference type="Proteomes" id="UP001321760"/>
    </source>
</evidence>
<reference evidence="2" key="1">
    <citation type="journal article" date="2023" name="Mol. Phylogenet. Evol.">
        <title>Genome-scale phylogeny and comparative genomics of the fungal order Sordariales.</title>
        <authorList>
            <person name="Hensen N."/>
            <person name="Bonometti L."/>
            <person name="Westerberg I."/>
            <person name="Brannstrom I.O."/>
            <person name="Guillou S."/>
            <person name="Cros-Aarteil S."/>
            <person name="Calhoun S."/>
            <person name="Haridas S."/>
            <person name="Kuo A."/>
            <person name="Mondo S."/>
            <person name="Pangilinan J."/>
            <person name="Riley R."/>
            <person name="LaButti K."/>
            <person name="Andreopoulos B."/>
            <person name="Lipzen A."/>
            <person name="Chen C."/>
            <person name="Yan M."/>
            <person name="Daum C."/>
            <person name="Ng V."/>
            <person name="Clum A."/>
            <person name="Steindorff A."/>
            <person name="Ohm R.A."/>
            <person name="Martin F."/>
            <person name="Silar P."/>
            <person name="Natvig D.O."/>
            <person name="Lalanne C."/>
            <person name="Gautier V."/>
            <person name="Ament-Velasquez S.L."/>
            <person name="Kruys A."/>
            <person name="Hutchinson M.I."/>
            <person name="Powell A.J."/>
            <person name="Barry K."/>
            <person name="Miller A.N."/>
            <person name="Grigoriev I.V."/>
            <person name="Debuchy R."/>
            <person name="Gladieux P."/>
            <person name="Hiltunen Thoren M."/>
            <person name="Johannesson H."/>
        </authorList>
    </citation>
    <scope>NUCLEOTIDE SEQUENCE</scope>
    <source>
        <strain evidence="2">PSN243</strain>
    </source>
</reference>
<keyword evidence="3" id="KW-1185">Reference proteome</keyword>
<gene>
    <name evidence="2" type="ORF">QBC34DRAFT_395851</name>
</gene>
<sequence>MWLCISSVFRDSGSYTAVTKTVVQHAPSAIPSLDLPIPQDTLGKRSPSIDGSIPYTAEQSTCSLPS</sequence>
<dbReference type="AlphaFoldDB" id="A0AAV9GZM4"/>
<accession>A0AAV9GZM4</accession>
<proteinExistence type="predicted"/>
<evidence type="ECO:0000256" key="1">
    <source>
        <dbReference type="SAM" id="MobiDB-lite"/>
    </source>
</evidence>